<protein>
    <submittedName>
        <fullName evidence="2">Uncharacterized protein</fullName>
    </submittedName>
</protein>
<dbReference type="AlphaFoldDB" id="A5BGW1"/>
<evidence type="ECO:0000256" key="1">
    <source>
        <dbReference type="SAM" id="MobiDB-lite"/>
    </source>
</evidence>
<feature type="compositionally biased region" description="Basic and acidic residues" evidence="1">
    <location>
        <begin position="84"/>
        <end position="104"/>
    </location>
</feature>
<evidence type="ECO:0000313" key="2">
    <source>
        <dbReference type="EMBL" id="CAN74555.1"/>
    </source>
</evidence>
<reference evidence="2" key="1">
    <citation type="journal article" date="2007" name="PLoS ONE">
        <title>The first genome sequence of an elite grapevine cultivar (Pinot noir Vitis vinifera L.): coping with a highly heterozygous genome.</title>
        <authorList>
            <person name="Velasco R."/>
            <person name="Zharkikh A."/>
            <person name="Troggio M."/>
            <person name="Cartwright D.A."/>
            <person name="Cestaro A."/>
            <person name="Pruss D."/>
            <person name="Pindo M."/>
            <person name="FitzGerald L.M."/>
            <person name="Vezzulli S."/>
            <person name="Reid J."/>
            <person name="Malacarne G."/>
            <person name="Iliev D."/>
            <person name="Coppola G."/>
            <person name="Wardell B."/>
            <person name="Micheletti D."/>
            <person name="Macalma T."/>
            <person name="Facci M."/>
            <person name="Mitchell J.T."/>
            <person name="Perazzolli M."/>
            <person name="Eldredge G."/>
            <person name="Gatto P."/>
            <person name="Oyzerski R."/>
            <person name="Moretto M."/>
            <person name="Gutin N."/>
            <person name="Stefanini M."/>
            <person name="Chen Y."/>
            <person name="Segala C."/>
            <person name="Davenport C."/>
            <person name="Dematte L."/>
            <person name="Mraz A."/>
            <person name="Battilana J."/>
            <person name="Stormo K."/>
            <person name="Costa F."/>
            <person name="Tao Q."/>
            <person name="Si-Ammour A."/>
            <person name="Harkins T."/>
            <person name="Lackey A."/>
            <person name="Perbost C."/>
            <person name="Taillon B."/>
            <person name="Stella A."/>
            <person name="Solovyev V."/>
            <person name="Fawcett J.A."/>
            <person name="Sterck L."/>
            <person name="Vandepoele K."/>
            <person name="Grando S.M."/>
            <person name="Toppo S."/>
            <person name="Moser C."/>
            <person name="Lanchbury J."/>
            <person name="Bogden R."/>
            <person name="Skolnick M."/>
            <person name="Sgaramella V."/>
            <person name="Bhatnagar S.K."/>
            <person name="Fontana P."/>
            <person name="Gutin A."/>
            <person name="Van de Peer Y."/>
            <person name="Salamini F."/>
            <person name="Viola R."/>
        </authorList>
    </citation>
    <scope>NUCLEOTIDE SEQUENCE</scope>
</reference>
<name>A5BGW1_VITVI</name>
<proteinExistence type="predicted"/>
<dbReference type="EMBL" id="AM459150">
    <property type="protein sequence ID" value="CAN74555.1"/>
    <property type="molecule type" value="Genomic_DNA"/>
</dbReference>
<accession>A5BGW1</accession>
<sequence>MISDDGDCLFSGVDLSANTVLPMRKGAVLSFRWGGGLKVPAEVKTALTENVAKRKRERVAGSVKKATAIPQSSMNLCDPSTVDRTPDEKRRKVRSRDGKRRDVK</sequence>
<feature type="region of interest" description="Disordered" evidence="1">
    <location>
        <begin position="53"/>
        <end position="104"/>
    </location>
</feature>
<gene>
    <name evidence="2" type="ORF">VITISV_014077</name>
</gene>
<organism evidence="2">
    <name type="scientific">Vitis vinifera</name>
    <name type="common">Grape</name>
    <dbReference type="NCBI Taxonomy" id="29760"/>
    <lineage>
        <taxon>Eukaryota</taxon>
        <taxon>Viridiplantae</taxon>
        <taxon>Streptophyta</taxon>
        <taxon>Embryophyta</taxon>
        <taxon>Tracheophyta</taxon>
        <taxon>Spermatophyta</taxon>
        <taxon>Magnoliopsida</taxon>
        <taxon>eudicotyledons</taxon>
        <taxon>Gunneridae</taxon>
        <taxon>Pentapetalae</taxon>
        <taxon>rosids</taxon>
        <taxon>Vitales</taxon>
        <taxon>Vitaceae</taxon>
        <taxon>Viteae</taxon>
        <taxon>Vitis</taxon>
    </lineage>
</organism>